<evidence type="ECO:0000256" key="2">
    <source>
        <dbReference type="ARBA" id="ARBA00022490"/>
    </source>
</evidence>
<feature type="compositionally biased region" description="Acidic residues" evidence="7">
    <location>
        <begin position="63"/>
        <end position="76"/>
    </location>
</feature>
<comment type="subcellular location">
    <subcellularLocation>
        <location evidence="6">Cytoplasm</location>
    </subcellularLocation>
</comment>
<keyword evidence="2 6" id="KW-0963">Cytoplasm</keyword>
<dbReference type="PANTHER" id="PTHR34137">
    <property type="entry name" value="EXODEOXYRIBONUCLEASE 7 SMALL SUBUNIT"/>
    <property type="match status" value="1"/>
</dbReference>
<dbReference type="Gene3D" id="1.10.287.1040">
    <property type="entry name" value="Exonuclease VII, small subunit"/>
    <property type="match status" value="1"/>
</dbReference>
<dbReference type="SUPFAM" id="SSF116842">
    <property type="entry name" value="XseB-like"/>
    <property type="match status" value="1"/>
</dbReference>
<keyword evidence="4 6" id="KW-0378">Hydrolase</keyword>
<proteinExistence type="inferred from homology"/>
<feature type="region of interest" description="Disordered" evidence="7">
    <location>
        <begin position="62"/>
        <end position="83"/>
    </location>
</feature>
<comment type="caution">
    <text evidence="8">The sequence shown here is derived from an EMBL/GenBank/DDBJ whole genome shotgun (WGS) entry which is preliminary data.</text>
</comment>
<gene>
    <name evidence="6 8" type="primary">xseB</name>
    <name evidence="8" type="ORF">H5P30_11525</name>
</gene>
<keyword evidence="9" id="KW-1185">Reference proteome</keyword>
<comment type="catalytic activity">
    <reaction evidence="6">
        <text>Exonucleolytic cleavage in either 5'- to 3'- or 3'- to 5'-direction to yield nucleoside 5'-phosphates.</text>
        <dbReference type="EC" id="3.1.11.6"/>
    </reaction>
</comment>
<evidence type="ECO:0000313" key="8">
    <source>
        <dbReference type="EMBL" id="MBC2602408.1"/>
    </source>
</evidence>
<comment type="function">
    <text evidence="6">Bidirectionally degrades single-stranded DNA into large acid-insoluble oligonucleotides, which are then degraded further into small acid-soluble oligonucleotides.</text>
</comment>
<evidence type="ECO:0000256" key="6">
    <source>
        <dbReference type="HAMAP-Rule" id="MF_00337"/>
    </source>
</evidence>
<evidence type="ECO:0000256" key="1">
    <source>
        <dbReference type="ARBA" id="ARBA00009998"/>
    </source>
</evidence>
<keyword evidence="5 6" id="KW-0269">Exonuclease</keyword>
<evidence type="ECO:0000256" key="3">
    <source>
        <dbReference type="ARBA" id="ARBA00022722"/>
    </source>
</evidence>
<name>A0A7X1AYN7_9BACT</name>
<protein>
    <recommendedName>
        <fullName evidence="6">Exodeoxyribonuclease 7 small subunit</fullName>
        <ecNumber evidence="6">3.1.11.6</ecNumber>
    </recommendedName>
    <alternativeName>
        <fullName evidence="6">Exodeoxyribonuclease VII small subunit</fullName>
        <shortName evidence="6">Exonuclease VII small subunit</shortName>
    </alternativeName>
</protein>
<dbReference type="GO" id="GO:0006308">
    <property type="term" value="P:DNA catabolic process"/>
    <property type="evidence" value="ECO:0007669"/>
    <property type="project" value="UniProtKB-UniRule"/>
</dbReference>
<reference evidence="8 9" key="1">
    <citation type="submission" date="2020-07" db="EMBL/GenBank/DDBJ databases">
        <authorList>
            <person name="Feng X."/>
        </authorList>
    </citation>
    <scope>NUCLEOTIDE SEQUENCE [LARGE SCALE GENOMIC DNA]</scope>
    <source>
        <strain evidence="8 9">JCM14086</strain>
    </source>
</reference>
<sequence length="83" mass="9765">MELEKFSYEEAYGQLQEIVSRLEEDEPSLDDLVKDYEKGMKLLKTCHKRLNEAALRIEKVREDEELSLEPFDEGTTPEENQSK</sequence>
<evidence type="ECO:0000313" key="9">
    <source>
        <dbReference type="Proteomes" id="UP000525652"/>
    </source>
</evidence>
<dbReference type="Pfam" id="PF02609">
    <property type="entry name" value="Exonuc_VII_S"/>
    <property type="match status" value="1"/>
</dbReference>
<accession>A0A7X1AYN7</accession>
<dbReference type="InterPro" id="IPR003761">
    <property type="entry name" value="Exonuc_VII_S"/>
</dbReference>
<evidence type="ECO:0000256" key="7">
    <source>
        <dbReference type="SAM" id="MobiDB-lite"/>
    </source>
</evidence>
<evidence type="ECO:0000256" key="5">
    <source>
        <dbReference type="ARBA" id="ARBA00022839"/>
    </source>
</evidence>
<dbReference type="InterPro" id="IPR037004">
    <property type="entry name" value="Exonuc_VII_ssu_sf"/>
</dbReference>
<dbReference type="AlphaFoldDB" id="A0A7X1AYN7"/>
<dbReference type="RefSeq" id="WP_185693120.1">
    <property type="nucleotide sequence ID" value="NZ_JBEPNX010000001.1"/>
</dbReference>
<evidence type="ECO:0000256" key="4">
    <source>
        <dbReference type="ARBA" id="ARBA00022801"/>
    </source>
</evidence>
<dbReference type="HAMAP" id="MF_00337">
    <property type="entry name" value="Exonuc_7_S"/>
    <property type="match status" value="1"/>
</dbReference>
<keyword evidence="3 6" id="KW-0540">Nuclease</keyword>
<dbReference type="EMBL" id="JACHVA010000089">
    <property type="protein sequence ID" value="MBC2602408.1"/>
    <property type="molecule type" value="Genomic_DNA"/>
</dbReference>
<dbReference type="GO" id="GO:0009318">
    <property type="term" value="C:exodeoxyribonuclease VII complex"/>
    <property type="evidence" value="ECO:0007669"/>
    <property type="project" value="UniProtKB-UniRule"/>
</dbReference>
<organism evidence="8 9">
    <name type="scientific">Puniceicoccus vermicola</name>
    <dbReference type="NCBI Taxonomy" id="388746"/>
    <lineage>
        <taxon>Bacteria</taxon>
        <taxon>Pseudomonadati</taxon>
        <taxon>Verrucomicrobiota</taxon>
        <taxon>Opitutia</taxon>
        <taxon>Puniceicoccales</taxon>
        <taxon>Puniceicoccaceae</taxon>
        <taxon>Puniceicoccus</taxon>
    </lineage>
</organism>
<dbReference type="GO" id="GO:0005829">
    <property type="term" value="C:cytosol"/>
    <property type="evidence" value="ECO:0007669"/>
    <property type="project" value="TreeGrafter"/>
</dbReference>
<dbReference type="GO" id="GO:0008855">
    <property type="term" value="F:exodeoxyribonuclease VII activity"/>
    <property type="evidence" value="ECO:0007669"/>
    <property type="project" value="UniProtKB-UniRule"/>
</dbReference>
<comment type="subunit">
    <text evidence="6">Heterooligomer composed of large and small subunits.</text>
</comment>
<dbReference type="Proteomes" id="UP000525652">
    <property type="component" value="Unassembled WGS sequence"/>
</dbReference>
<comment type="similarity">
    <text evidence="1 6">Belongs to the XseB family.</text>
</comment>
<dbReference type="PANTHER" id="PTHR34137:SF1">
    <property type="entry name" value="EXODEOXYRIBONUCLEASE 7 SMALL SUBUNIT"/>
    <property type="match status" value="1"/>
</dbReference>
<dbReference type="EC" id="3.1.11.6" evidence="6"/>
<dbReference type="NCBIfam" id="TIGR01280">
    <property type="entry name" value="xseB"/>
    <property type="match status" value="1"/>
</dbReference>